<feature type="compositionally biased region" description="Low complexity" evidence="1">
    <location>
        <begin position="73"/>
        <end position="82"/>
    </location>
</feature>
<gene>
    <name evidence="2" type="ORF">GQ55_2G327000</name>
</gene>
<evidence type="ECO:0000313" key="2">
    <source>
        <dbReference type="EMBL" id="PUZ71607.1"/>
    </source>
</evidence>
<evidence type="ECO:0000313" key="3">
    <source>
        <dbReference type="Proteomes" id="UP000244336"/>
    </source>
</evidence>
<reference evidence="2 3" key="1">
    <citation type="submission" date="2018-04" db="EMBL/GenBank/DDBJ databases">
        <title>WGS assembly of Panicum hallii var. hallii HAL2.</title>
        <authorList>
            <person name="Lovell J."/>
            <person name="Jenkins J."/>
            <person name="Lowry D."/>
            <person name="Mamidi S."/>
            <person name="Sreedasyam A."/>
            <person name="Weng X."/>
            <person name="Barry K."/>
            <person name="Bonette J."/>
            <person name="Campitelli B."/>
            <person name="Daum C."/>
            <person name="Gordon S."/>
            <person name="Gould B."/>
            <person name="Lipzen A."/>
            <person name="MacQueen A."/>
            <person name="Palacio-Mejia J."/>
            <person name="Plott C."/>
            <person name="Shakirov E."/>
            <person name="Shu S."/>
            <person name="Yoshinaga Y."/>
            <person name="Zane M."/>
            <person name="Rokhsar D."/>
            <person name="Grimwood J."/>
            <person name="Schmutz J."/>
            <person name="Juenger T."/>
        </authorList>
    </citation>
    <scope>NUCLEOTIDE SEQUENCE [LARGE SCALE GENOMIC DNA]</scope>
    <source>
        <strain evidence="3">cv. HAL2</strain>
    </source>
</reference>
<sequence length="261" mass="28222">MLPPRPLLRAPRRRARLVTPTTRSPSHPVAAVTNSKRQRLAAPADGVCCPPAPALPLGAAEGARGSGSGDGDVGTTDSNNGDSNPRPIPEIGHNGLMETRPKSSLLQQTEENGPPSTVLASRGGKPIFCPVSSRPETRNPSPLARHRSLLAPRSAPIAPRPSPGTDRCRPGRPLIQLLEAMAFNYYQRTWCGSAAATTNYDEIEACAVVVSTLRKKRRWGGSVVGHKTKNRDRIGGNIQLNNDYFIERPLFNAEEFRRSCK</sequence>
<name>A0A2T7EUU8_9POAL</name>
<organism evidence="2 3">
    <name type="scientific">Panicum hallii var. hallii</name>
    <dbReference type="NCBI Taxonomy" id="1504633"/>
    <lineage>
        <taxon>Eukaryota</taxon>
        <taxon>Viridiplantae</taxon>
        <taxon>Streptophyta</taxon>
        <taxon>Embryophyta</taxon>
        <taxon>Tracheophyta</taxon>
        <taxon>Spermatophyta</taxon>
        <taxon>Magnoliopsida</taxon>
        <taxon>Liliopsida</taxon>
        <taxon>Poales</taxon>
        <taxon>Poaceae</taxon>
        <taxon>PACMAD clade</taxon>
        <taxon>Panicoideae</taxon>
        <taxon>Panicodae</taxon>
        <taxon>Paniceae</taxon>
        <taxon>Panicinae</taxon>
        <taxon>Panicum</taxon>
        <taxon>Panicum sect. Panicum</taxon>
    </lineage>
</organism>
<proteinExistence type="predicted"/>
<accession>A0A2T7EUU8</accession>
<protein>
    <submittedName>
        <fullName evidence="2">Uncharacterized protein</fullName>
    </submittedName>
</protein>
<feature type="compositionally biased region" description="Polar residues" evidence="1">
    <location>
        <begin position="102"/>
        <end position="119"/>
    </location>
</feature>
<keyword evidence="3" id="KW-1185">Reference proteome</keyword>
<feature type="region of interest" description="Disordered" evidence="1">
    <location>
        <begin position="59"/>
        <end position="144"/>
    </location>
</feature>
<feature type="region of interest" description="Disordered" evidence="1">
    <location>
        <begin position="1"/>
        <end position="45"/>
    </location>
</feature>
<dbReference type="Gramene" id="PUZ71607">
    <property type="protein sequence ID" value="PUZ71607"/>
    <property type="gene ID" value="GQ55_2G327000"/>
</dbReference>
<dbReference type="AlphaFoldDB" id="A0A2T7EUU8"/>
<dbReference type="EMBL" id="CM009750">
    <property type="protein sequence ID" value="PUZ71607.1"/>
    <property type="molecule type" value="Genomic_DNA"/>
</dbReference>
<dbReference type="Proteomes" id="UP000244336">
    <property type="component" value="Chromosome 2"/>
</dbReference>
<evidence type="ECO:0000256" key="1">
    <source>
        <dbReference type="SAM" id="MobiDB-lite"/>
    </source>
</evidence>